<dbReference type="GO" id="GO:0015934">
    <property type="term" value="C:large ribosomal subunit"/>
    <property type="evidence" value="ECO:0007669"/>
    <property type="project" value="InterPro"/>
</dbReference>
<dbReference type="AlphaFoldDB" id="A0A411L4X0"/>
<reference evidence="7" key="1">
    <citation type="journal article" date="2019" name="Mol. Phylogenet. Evol.">
        <title>Plastid phylogenomic insights into the evolution of Caryophyllales.</title>
        <authorList>
            <person name="Yao G."/>
            <person name="Jin J.J."/>
            <person name="Li H.T."/>
            <person name="Yang J.B."/>
            <person name="Shiva Mandala V."/>
            <person name="Croley M."/>
            <person name="Mostow R."/>
            <person name="Douglas N.A."/>
            <person name="Chase M.W."/>
            <person name="Christenhusz M.J."/>
            <person name="Soltis D.E."/>
            <person name="Soltis P.S."/>
            <person name="Smith S.A."/>
            <person name="Brockington S.F."/>
            <person name="Moore M.J."/>
            <person name="Yi T.S."/>
            <person name="Li D.Z."/>
        </authorList>
    </citation>
    <scope>NUCLEOTIDE SEQUENCE</scope>
</reference>
<keyword evidence="7" id="KW-0934">Plastid</keyword>
<accession>A0A411L4X0</accession>
<dbReference type="SUPFAM" id="SSF57829">
    <property type="entry name" value="Zn-binding ribosomal proteins"/>
    <property type="match status" value="1"/>
</dbReference>
<comment type="similarity">
    <text evidence="2 6">Belongs to the bacterial ribosomal protein bL32 family.</text>
</comment>
<dbReference type="EMBL" id="MH286317">
    <property type="protein sequence ID" value="QBE87368.1"/>
    <property type="molecule type" value="Genomic_DNA"/>
</dbReference>
<name>A0A411L4X0_9CARY</name>
<evidence type="ECO:0000313" key="7">
    <source>
        <dbReference type="EMBL" id="QBE87368.1"/>
    </source>
</evidence>
<proteinExistence type="inferred from homology"/>
<dbReference type="InterPro" id="IPR011332">
    <property type="entry name" value="Ribosomal_zn-bd"/>
</dbReference>
<dbReference type="PANTHER" id="PTHR36083">
    <property type="entry name" value="50S RIBOSOMAL PROTEIN L32, CHLOROPLASTIC"/>
    <property type="match status" value="1"/>
</dbReference>
<dbReference type="GO" id="GO:0006412">
    <property type="term" value="P:translation"/>
    <property type="evidence" value="ECO:0007669"/>
    <property type="project" value="UniProtKB-UniRule"/>
</dbReference>
<gene>
    <name evidence="6 7" type="primary">rpl32</name>
</gene>
<evidence type="ECO:0000256" key="5">
    <source>
        <dbReference type="ARBA" id="ARBA00035280"/>
    </source>
</evidence>
<evidence type="ECO:0000256" key="2">
    <source>
        <dbReference type="ARBA" id="ARBA00008560"/>
    </source>
</evidence>
<dbReference type="RefSeq" id="YP_009572403.1">
    <property type="nucleotide sequence ID" value="NC_041414.1"/>
</dbReference>
<evidence type="ECO:0000256" key="1">
    <source>
        <dbReference type="ARBA" id="ARBA00004229"/>
    </source>
</evidence>
<sequence length="57" mass="6770">MAVPKKRTSLSKKRIRKYKWKKKVYWAAKKAFSLVKSLYTGKSKSFFVQQISNQTLE</sequence>
<keyword evidence="7" id="KW-0150">Chloroplast</keyword>
<dbReference type="GeneID" id="39694597"/>
<evidence type="ECO:0000256" key="4">
    <source>
        <dbReference type="ARBA" id="ARBA00023274"/>
    </source>
</evidence>
<dbReference type="HAMAP" id="MF_00340">
    <property type="entry name" value="Ribosomal_bL32"/>
    <property type="match status" value="1"/>
</dbReference>
<dbReference type="GO" id="GO:0009507">
    <property type="term" value="C:chloroplast"/>
    <property type="evidence" value="ECO:0007669"/>
    <property type="project" value="UniProtKB-SubCell"/>
</dbReference>
<dbReference type="Pfam" id="PF01783">
    <property type="entry name" value="Ribosomal_L32p"/>
    <property type="match status" value="1"/>
</dbReference>
<evidence type="ECO:0000256" key="3">
    <source>
        <dbReference type="ARBA" id="ARBA00022980"/>
    </source>
</evidence>
<protein>
    <recommendedName>
        <fullName evidence="5 6">Large ribosomal subunit protein bL32c</fullName>
    </recommendedName>
</protein>
<dbReference type="InterPro" id="IPR002677">
    <property type="entry name" value="Ribosomal_bL32"/>
</dbReference>
<dbReference type="PANTHER" id="PTHR36083:SF1">
    <property type="entry name" value="LARGE RIBOSOMAL SUBUNIT PROTEIN BL32C"/>
    <property type="match status" value="1"/>
</dbReference>
<dbReference type="GO" id="GO:0003735">
    <property type="term" value="F:structural constituent of ribosome"/>
    <property type="evidence" value="ECO:0007669"/>
    <property type="project" value="InterPro"/>
</dbReference>
<organism evidence="7">
    <name type="scientific">Monococcus echinophorus</name>
    <dbReference type="NCBI Taxonomy" id="1227758"/>
    <lineage>
        <taxon>Eukaryota</taxon>
        <taxon>Viridiplantae</taxon>
        <taxon>Streptophyta</taxon>
        <taxon>Embryophyta</taxon>
        <taxon>Tracheophyta</taxon>
        <taxon>Spermatophyta</taxon>
        <taxon>Magnoliopsida</taxon>
        <taxon>eudicotyledons</taxon>
        <taxon>Gunneridae</taxon>
        <taxon>Pentapetalae</taxon>
        <taxon>Caryophyllales</taxon>
        <taxon>Phytolaccaceae</taxon>
        <taxon>Monococcus</taxon>
    </lineage>
</organism>
<keyword evidence="4 6" id="KW-0687">Ribonucleoprotein</keyword>
<comment type="subcellular location">
    <subcellularLocation>
        <location evidence="1 6">Plastid</location>
        <location evidence="1 6">Chloroplast</location>
    </subcellularLocation>
</comment>
<keyword evidence="3 6" id="KW-0689">Ribosomal protein</keyword>
<geneLocation type="chloroplast" evidence="7"/>
<evidence type="ECO:0000256" key="6">
    <source>
        <dbReference type="HAMAP-Rule" id="MF_00340"/>
    </source>
</evidence>
<dbReference type="InterPro" id="IPR044958">
    <property type="entry name" value="Ribosomal_bL32_plant/cyanobact"/>
</dbReference>